<dbReference type="RefSeq" id="WP_337705313.1">
    <property type="nucleotide sequence ID" value="NZ_JBBEGM010000010.1"/>
</dbReference>
<organism evidence="2 3">
    <name type="scientific">Actinomycetospora flava</name>
    <dbReference type="NCBI Taxonomy" id="3129232"/>
    <lineage>
        <taxon>Bacteria</taxon>
        <taxon>Bacillati</taxon>
        <taxon>Actinomycetota</taxon>
        <taxon>Actinomycetes</taxon>
        <taxon>Pseudonocardiales</taxon>
        <taxon>Pseudonocardiaceae</taxon>
        <taxon>Actinomycetospora</taxon>
    </lineage>
</organism>
<proteinExistence type="predicted"/>
<reference evidence="2 3" key="1">
    <citation type="submission" date="2024-03" db="EMBL/GenBank/DDBJ databases">
        <title>Actinomycetospora sp. OC33-EN07, a novel actinomycete isolated from wild orchid (Aerides multiflora).</title>
        <authorList>
            <person name="Suriyachadkun C."/>
        </authorList>
    </citation>
    <scope>NUCLEOTIDE SEQUENCE [LARGE SCALE GENOMIC DNA]</scope>
    <source>
        <strain evidence="2 3">OC33-EN07</strain>
    </source>
</reference>
<evidence type="ECO:0000313" key="2">
    <source>
        <dbReference type="EMBL" id="MEJ2863943.1"/>
    </source>
</evidence>
<dbReference type="Proteomes" id="UP001369736">
    <property type="component" value="Unassembled WGS sequence"/>
</dbReference>
<sequence>MDLETVTAALRFPDTLIIEADGDVYAICDPDGTYEQRPRNGWATVVTSDAHDTASDLGRPGVFRLNLGLLRERAAEVVGGRTDPTEHDLTALDVLMPHPVYGAYGFVCVLTPDQTWPQVQELIDEAHAHAVAREGARRPRTQRS</sequence>
<gene>
    <name evidence="2" type="ORF">WCD58_22495</name>
</gene>
<dbReference type="Pfam" id="PF19694">
    <property type="entry name" value="DUF6194"/>
    <property type="match status" value="1"/>
</dbReference>
<comment type="caution">
    <text evidence="2">The sequence shown here is derived from an EMBL/GenBank/DDBJ whole genome shotgun (WGS) entry which is preliminary data.</text>
</comment>
<protein>
    <submittedName>
        <fullName evidence="2">DUF6194 family protein</fullName>
    </submittedName>
</protein>
<dbReference type="InterPro" id="IPR045676">
    <property type="entry name" value="DUF6194"/>
</dbReference>
<name>A0ABU8M9H8_9PSEU</name>
<accession>A0ABU8M9H8</accession>
<keyword evidence="3" id="KW-1185">Reference proteome</keyword>
<evidence type="ECO:0000259" key="1">
    <source>
        <dbReference type="Pfam" id="PF19694"/>
    </source>
</evidence>
<dbReference type="EMBL" id="JBBEGM010000010">
    <property type="protein sequence ID" value="MEJ2863943.1"/>
    <property type="molecule type" value="Genomic_DNA"/>
</dbReference>
<evidence type="ECO:0000313" key="3">
    <source>
        <dbReference type="Proteomes" id="UP001369736"/>
    </source>
</evidence>
<feature type="domain" description="DUF6194" evidence="1">
    <location>
        <begin position="4"/>
        <end position="137"/>
    </location>
</feature>